<keyword evidence="12" id="KW-1185">Reference proteome</keyword>
<comment type="similarity">
    <text evidence="2 10">Belongs to the glycosyltransferase 31 family.</text>
</comment>
<sequence>MNSSKLITFGCVVLISLVFIKLYFVQTSFKINGNFVSRIISRTKNNRTVVLTPQLNISAAALTTPFTVRPTVYPQMPLITQPTLSPNCSTTTKTTTVCIICFIISPPNNFVLRQTIRDTVGSISYLNGFNIKYVFVLAKSTEENINQRILKESEKQKDILFINYVDSYRKIVMKSLTILQWSSENLPSHYFVSKSDDDVRISKTTLTDHLTKLLHTSNVESLERPTLDKGVENFPVLCGHTLIKNGQPT</sequence>
<reference evidence="11" key="4">
    <citation type="submission" date="2025-09" db="UniProtKB">
        <authorList>
            <consortium name="Ensembl"/>
        </authorList>
    </citation>
    <scope>IDENTIFICATION</scope>
</reference>
<dbReference type="GO" id="GO:0016758">
    <property type="term" value="F:hexosyltransferase activity"/>
    <property type="evidence" value="ECO:0007669"/>
    <property type="project" value="InterPro"/>
</dbReference>
<dbReference type="GeneTree" id="ENSGT00940000163442"/>
<proteinExistence type="inferred from homology"/>
<dbReference type="InterPro" id="IPR002659">
    <property type="entry name" value="Glyco_trans_31"/>
</dbReference>
<evidence type="ECO:0000256" key="4">
    <source>
        <dbReference type="ARBA" id="ARBA00022679"/>
    </source>
</evidence>
<dbReference type="Ensembl" id="ENSCINT00000030621.1">
    <property type="protein sequence ID" value="ENSCINP00000032257.1"/>
    <property type="gene ID" value="ENSCING00000017923.1"/>
</dbReference>
<evidence type="ECO:0000256" key="7">
    <source>
        <dbReference type="ARBA" id="ARBA00022989"/>
    </source>
</evidence>
<dbReference type="Proteomes" id="UP000008144">
    <property type="component" value="Chromosome 7"/>
</dbReference>
<evidence type="ECO:0000256" key="5">
    <source>
        <dbReference type="ARBA" id="ARBA00022692"/>
    </source>
</evidence>
<keyword evidence="7 10" id="KW-1133">Transmembrane helix</keyword>
<reference evidence="11" key="2">
    <citation type="journal article" date="2008" name="Genome Biol.">
        <title>Improved genome assembly and evidence-based global gene model set for the chordate Ciona intestinalis: new insight into intron and operon populations.</title>
        <authorList>
            <person name="Satou Y."/>
            <person name="Mineta K."/>
            <person name="Ogasawara M."/>
            <person name="Sasakura Y."/>
            <person name="Shoguchi E."/>
            <person name="Ueno K."/>
            <person name="Yamada L."/>
            <person name="Matsumoto J."/>
            <person name="Wasserscheid J."/>
            <person name="Dewar K."/>
            <person name="Wiley G.B."/>
            <person name="Macmil S.L."/>
            <person name="Roe B.A."/>
            <person name="Zeller R.W."/>
            <person name="Hastings K.E."/>
            <person name="Lemaire P."/>
            <person name="Lindquist E."/>
            <person name="Endo T."/>
            <person name="Hotta K."/>
            <person name="Inaba K."/>
        </authorList>
    </citation>
    <scope>NUCLEOTIDE SEQUENCE [LARGE SCALE GENOMIC DNA]</scope>
    <source>
        <strain evidence="11">wild type</strain>
    </source>
</reference>
<keyword evidence="3 10" id="KW-0328">Glycosyltransferase</keyword>
<dbReference type="PANTHER" id="PTHR11214:SF283">
    <property type="entry name" value="N-ACETYLLACTOSAMINIDE BETA-1,3-N-ACETYLGLUCOSAMINYLTRANSFERASE 4-LIKE"/>
    <property type="match status" value="1"/>
</dbReference>
<keyword evidence="9 10" id="KW-0472">Membrane</keyword>
<keyword evidence="4" id="KW-0808">Transferase</keyword>
<dbReference type="HOGENOM" id="CLU_1117859_0_0_1"/>
<dbReference type="PANTHER" id="PTHR11214">
    <property type="entry name" value="BETA-1,3-N-ACETYLGLUCOSAMINYLTRANSFERASE"/>
    <property type="match status" value="1"/>
</dbReference>
<evidence type="ECO:0000256" key="2">
    <source>
        <dbReference type="ARBA" id="ARBA00008661"/>
    </source>
</evidence>
<dbReference type="EC" id="2.4.1.-" evidence="10"/>
<accession>H2XRH3</accession>
<keyword evidence="6 10" id="KW-0735">Signal-anchor</keyword>
<evidence type="ECO:0000256" key="10">
    <source>
        <dbReference type="RuleBase" id="RU363063"/>
    </source>
</evidence>
<reference evidence="12" key="1">
    <citation type="journal article" date="2002" name="Science">
        <title>The draft genome of Ciona intestinalis: insights into chordate and vertebrate origins.</title>
        <authorList>
            <person name="Dehal P."/>
            <person name="Satou Y."/>
            <person name="Campbell R.K."/>
            <person name="Chapman J."/>
            <person name="Degnan B."/>
            <person name="De Tomaso A."/>
            <person name="Davidson B."/>
            <person name="Di Gregorio A."/>
            <person name="Gelpke M."/>
            <person name="Goodstein D.M."/>
            <person name="Harafuji N."/>
            <person name="Hastings K.E."/>
            <person name="Ho I."/>
            <person name="Hotta K."/>
            <person name="Huang W."/>
            <person name="Kawashima T."/>
            <person name="Lemaire P."/>
            <person name="Martinez D."/>
            <person name="Meinertzhagen I.A."/>
            <person name="Necula S."/>
            <person name="Nonaka M."/>
            <person name="Putnam N."/>
            <person name="Rash S."/>
            <person name="Saiga H."/>
            <person name="Satake M."/>
            <person name="Terry A."/>
            <person name="Yamada L."/>
            <person name="Wang H.G."/>
            <person name="Awazu S."/>
            <person name="Azumi K."/>
            <person name="Boore J."/>
            <person name="Branno M."/>
            <person name="Chin-Bow S."/>
            <person name="DeSantis R."/>
            <person name="Doyle S."/>
            <person name="Francino P."/>
            <person name="Keys D.N."/>
            <person name="Haga S."/>
            <person name="Hayashi H."/>
            <person name="Hino K."/>
            <person name="Imai K.S."/>
            <person name="Inaba K."/>
            <person name="Kano S."/>
            <person name="Kobayashi K."/>
            <person name="Kobayashi M."/>
            <person name="Lee B.I."/>
            <person name="Makabe K.W."/>
            <person name="Manohar C."/>
            <person name="Matassi G."/>
            <person name="Medina M."/>
            <person name="Mochizuki Y."/>
            <person name="Mount S."/>
            <person name="Morishita T."/>
            <person name="Miura S."/>
            <person name="Nakayama A."/>
            <person name="Nishizaka S."/>
            <person name="Nomoto H."/>
            <person name="Ohta F."/>
            <person name="Oishi K."/>
            <person name="Rigoutsos I."/>
            <person name="Sano M."/>
            <person name="Sasaki A."/>
            <person name="Sasakura Y."/>
            <person name="Shoguchi E."/>
            <person name="Shin-i T."/>
            <person name="Spagnuolo A."/>
            <person name="Stainier D."/>
            <person name="Suzuki M.M."/>
            <person name="Tassy O."/>
            <person name="Takatori N."/>
            <person name="Tokuoka M."/>
            <person name="Yagi K."/>
            <person name="Yoshizaki F."/>
            <person name="Wada S."/>
            <person name="Zhang C."/>
            <person name="Hyatt P.D."/>
            <person name="Larimer F."/>
            <person name="Detter C."/>
            <person name="Doggett N."/>
            <person name="Glavina T."/>
            <person name="Hawkins T."/>
            <person name="Richardson P."/>
            <person name="Lucas S."/>
            <person name="Kohara Y."/>
            <person name="Levine M."/>
            <person name="Satoh N."/>
            <person name="Rokhsar D.S."/>
        </authorList>
    </citation>
    <scope>NUCLEOTIDE SEQUENCE [LARGE SCALE GENOMIC DNA]</scope>
</reference>
<dbReference type="InParanoid" id="H2XRH3"/>
<protein>
    <recommendedName>
        <fullName evidence="10">Hexosyltransferase</fullName>
        <ecNumber evidence="10">2.4.1.-</ecNumber>
    </recommendedName>
</protein>
<organism evidence="11 12">
    <name type="scientific">Ciona intestinalis</name>
    <name type="common">Transparent sea squirt</name>
    <name type="synonym">Ascidia intestinalis</name>
    <dbReference type="NCBI Taxonomy" id="7719"/>
    <lineage>
        <taxon>Eukaryota</taxon>
        <taxon>Metazoa</taxon>
        <taxon>Chordata</taxon>
        <taxon>Tunicata</taxon>
        <taxon>Ascidiacea</taxon>
        <taxon>Phlebobranchia</taxon>
        <taxon>Cionidae</taxon>
        <taxon>Ciona</taxon>
    </lineage>
</organism>
<evidence type="ECO:0000256" key="3">
    <source>
        <dbReference type="ARBA" id="ARBA00022676"/>
    </source>
</evidence>
<evidence type="ECO:0000313" key="12">
    <source>
        <dbReference type="Proteomes" id="UP000008144"/>
    </source>
</evidence>
<comment type="subcellular location">
    <subcellularLocation>
        <location evidence="1 10">Golgi apparatus membrane</location>
        <topology evidence="1 10">Single-pass type II membrane protein</topology>
    </subcellularLocation>
</comment>
<feature type="transmembrane region" description="Helical" evidence="10">
    <location>
        <begin position="6"/>
        <end position="24"/>
    </location>
</feature>
<evidence type="ECO:0000256" key="6">
    <source>
        <dbReference type="ARBA" id="ARBA00022968"/>
    </source>
</evidence>
<evidence type="ECO:0000256" key="9">
    <source>
        <dbReference type="ARBA" id="ARBA00023136"/>
    </source>
</evidence>
<name>H2XRH3_CIOIN</name>
<dbReference type="AlphaFoldDB" id="H2XRH3"/>
<dbReference type="GO" id="GO:0016757">
    <property type="term" value="F:glycosyltransferase activity"/>
    <property type="evidence" value="ECO:0000318"/>
    <property type="project" value="GO_Central"/>
</dbReference>
<dbReference type="EMBL" id="EAAA01002456">
    <property type="status" value="NOT_ANNOTATED_CDS"/>
    <property type="molecule type" value="Genomic_DNA"/>
</dbReference>
<evidence type="ECO:0000313" key="11">
    <source>
        <dbReference type="Ensembl" id="ENSCINP00000032257.1"/>
    </source>
</evidence>
<keyword evidence="8 10" id="KW-0333">Golgi apparatus</keyword>
<reference evidence="11" key="3">
    <citation type="submission" date="2025-08" db="UniProtKB">
        <authorList>
            <consortium name="Ensembl"/>
        </authorList>
    </citation>
    <scope>IDENTIFICATION</scope>
</reference>
<keyword evidence="5 10" id="KW-0812">Transmembrane</keyword>
<dbReference type="GO" id="GO:0000139">
    <property type="term" value="C:Golgi membrane"/>
    <property type="evidence" value="ECO:0000318"/>
    <property type="project" value="GO_Central"/>
</dbReference>
<dbReference type="Pfam" id="PF01762">
    <property type="entry name" value="Galactosyl_T"/>
    <property type="match status" value="1"/>
</dbReference>
<evidence type="ECO:0000256" key="8">
    <source>
        <dbReference type="ARBA" id="ARBA00023034"/>
    </source>
</evidence>
<evidence type="ECO:0000256" key="1">
    <source>
        <dbReference type="ARBA" id="ARBA00004323"/>
    </source>
</evidence>
<dbReference type="GO" id="GO:0006493">
    <property type="term" value="P:protein O-linked glycosylation"/>
    <property type="evidence" value="ECO:0000318"/>
    <property type="project" value="GO_Central"/>
</dbReference>